<dbReference type="InterPro" id="IPR002052">
    <property type="entry name" value="DNA_methylase_N6_adenine_CS"/>
</dbReference>
<proteinExistence type="inferred from homology"/>
<keyword evidence="4" id="KW-0949">S-adenosyl-L-methionine</keyword>
<dbReference type="STRING" id="187979.ERS852385_00499"/>
<dbReference type="Gene3D" id="3.40.50.150">
    <property type="entry name" value="Vaccinia Virus protein VP39"/>
    <property type="match status" value="1"/>
</dbReference>
<dbReference type="GO" id="GO:0032259">
    <property type="term" value="P:methylation"/>
    <property type="evidence" value="ECO:0007669"/>
    <property type="project" value="UniProtKB-KW"/>
</dbReference>
<evidence type="ECO:0000313" key="7">
    <source>
        <dbReference type="EMBL" id="CUN45381.1"/>
    </source>
</evidence>
<evidence type="ECO:0000256" key="5">
    <source>
        <dbReference type="ARBA" id="ARBA00022747"/>
    </source>
</evidence>
<dbReference type="InterPro" id="IPR029063">
    <property type="entry name" value="SAM-dependent_MTases_sf"/>
</dbReference>
<dbReference type="GO" id="GO:0003677">
    <property type="term" value="F:DNA binding"/>
    <property type="evidence" value="ECO:0007669"/>
    <property type="project" value="InterPro"/>
</dbReference>
<protein>
    <submittedName>
        <fullName evidence="7">Putative methyltransferase</fullName>
    </submittedName>
</protein>
<keyword evidence="8" id="KW-1185">Reference proteome</keyword>
<accession>A0A173X0V9</accession>
<evidence type="ECO:0000256" key="3">
    <source>
        <dbReference type="ARBA" id="ARBA00022679"/>
    </source>
</evidence>
<dbReference type="InterPro" id="IPR002941">
    <property type="entry name" value="DNA_methylase_N4/N6"/>
</dbReference>
<gene>
    <name evidence="7" type="ORF">ERS852385_00499</name>
</gene>
<evidence type="ECO:0000256" key="2">
    <source>
        <dbReference type="ARBA" id="ARBA00022603"/>
    </source>
</evidence>
<dbReference type="GO" id="GO:0009307">
    <property type="term" value="P:DNA restriction-modification system"/>
    <property type="evidence" value="ECO:0007669"/>
    <property type="project" value="UniProtKB-KW"/>
</dbReference>
<dbReference type="PRINTS" id="PR00506">
    <property type="entry name" value="D21N6MTFRASE"/>
</dbReference>
<dbReference type="Pfam" id="PF01555">
    <property type="entry name" value="N6_N4_Mtase"/>
    <property type="match status" value="1"/>
</dbReference>
<dbReference type="GO" id="GO:0008170">
    <property type="term" value="F:N-methyltransferase activity"/>
    <property type="evidence" value="ECO:0007669"/>
    <property type="project" value="InterPro"/>
</dbReference>
<dbReference type="PIRSF" id="PIRSF015855">
    <property type="entry name" value="TypeIII_Mtase_mKpnI"/>
    <property type="match status" value="1"/>
</dbReference>
<dbReference type="RefSeq" id="WP_070099880.1">
    <property type="nucleotide sequence ID" value="NZ_CABIWZ010000001.1"/>
</dbReference>
<dbReference type="AlphaFoldDB" id="A0A173X0V9"/>
<dbReference type="SUPFAM" id="SSF53335">
    <property type="entry name" value="S-adenosyl-L-methionine-dependent methyltransferases"/>
    <property type="match status" value="1"/>
</dbReference>
<dbReference type="EMBL" id="CYYU01000001">
    <property type="protein sequence ID" value="CUN45381.1"/>
    <property type="molecule type" value="Genomic_DNA"/>
</dbReference>
<name>A0A173X0V9_9FIRM</name>
<organism evidence="7 8">
    <name type="scientific">Mitsuokella jalaludinii</name>
    <dbReference type="NCBI Taxonomy" id="187979"/>
    <lineage>
        <taxon>Bacteria</taxon>
        <taxon>Bacillati</taxon>
        <taxon>Bacillota</taxon>
        <taxon>Negativicutes</taxon>
        <taxon>Selenomonadales</taxon>
        <taxon>Selenomonadaceae</taxon>
        <taxon>Mitsuokella</taxon>
    </lineage>
</organism>
<evidence type="ECO:0000256" key="4">
    <source>
        <dbReference type="ARBA" id="ARBA00022691"/>
    </source>
</evidence>
<evidence type="ECO:0000256" key="1">
    <source>
        <dbReference type="ARBA" id="ARBA00006594"/>
    </source>
</evidence>
<reference evidence="7 8" key="1">
    <citation type="submission" date="2015-09" db="EMBL/GenBank/DDBJ databases">
        <authorList>
            <consortium name="Pathogen Informatics"/>
        </authorList>
    </citation>
    <scope>NUCLEOTIDE SEQUENCE [LARGE SCALE GENOMIC DNA]</scope>
    <source>
        <strain evidence="7 8">2789STDY5608828</strain>
    </source>
</reference>
<keyword evidence="3 7" id="KW-0808">Transferase</keyword>
<dbReference type="InterPro" id="IPR002295">
    <property type="entry name" value="N4/N6-MTase_EcoPI_Mod-like"/>
</dbReference>
<evidence type="ECO:0000259" key="6">
    <source>
        <dbReference type="Pfam" id="PF01555"/>
    </source>
</evidence>
<evidence type="ECO:0000313" key="8">
    <source>
        <dbReference type="Proteomes" id="UP000095546"/>
    </source>
</evidence>
<dbReference type="PROSITE" id="PS00092">
    <property type="entry name" value="N6_MTASE"/>
    <property type="match status" value="1"/>
</dbReference>
<comment type="similarity">
    <text evidence="1">Belongs to the N(4)/N(6)-methyltransferase family.</text>
</comment>
<feature type="domain" description="DNA methylase N-4/N-6" evidence="6">
    <location>
        <begin position="128"/>
        <end position="495"/>
    </location>
</feature>
<keyword evidence="5" id="KW-0680">Restriction system</keyword>
<keyword evidence="2 7" id="KW-0489">Methyltransferase</keyword>
<dbReference type="Proteomes" id="UP000095546">
    <property type="component" value="Unassembled WGS sequence"/>
</dbReference>
<sequence length="677" mass="77573">MEKLKMHTPDRAEDNYKKLAELFPDAVTETLDDEGNVVRAIDKDVLMQEINAKVVDDGQERYQFTWPDKRKSVVLANQPISKTLRLDREKSVSRDGTPGGDIDSENIYIEGDNLDALKLLQETYLGKVKMIYIDPPYNTGNDYIYDDDFSVEIDEWTEINREKDENKNRLIQNNNTNGRFHTDWLNMIYPRLRLAKDFLSYDGAIFISIDDHELYDLKMLCDEIFGASCFVADISWQRTYSMRNDSKGIPTEVEHILVYSRNQMWEPNRLPRTKEMDQNYKNPDNDPKGAWQNTSAFAPAAATHQGMVYAIQHPFTGKMIYPTMNACWRYSQNTMLEYMNGWTKYKIKNLDDDKKRAEICGISEERIKKNVPAIVLENSIESSKEDALAVYERGNWPRFFFTNGGMGGIRRKTYLSGLEGKKATNLWQFTDVGHTDEAKKELATLFDGQAPFDTPKPVRLMERIIEIASDKDSIIMDFFSGSATMGQAVIDMNSKDAGSRKFILVQFPEDSKNPNFNTLCDIGEERICRAGKKVKEGANADIDYGFRCFKVDSSNMKDVYYRSSELDQTILEQLTDNIKENRTPEDLLIQVMLDLGVLLSSKIEQTEVAGKNIFSVADGYLIACFDQDVTEDVVIAIAKKHPFYAVFRDSSMANDSVAVNFEQIFETYSPETVRKVL</sequence>